<evidence type="ECO:0000313" key="2">
    <source>
        <dbReference type="Proteomes" id="UP000003639"/>
    </source>
</evidence>
<protein>
    <submittedName>
        <fullName evidence="1">Uncharacterized protein</fullName>
    </submittedName>
</protein>
<dbReference type="EMBL" id="AAXG02000013">
    <property type="protein sequence ID" value="EDN00005.1"/>
    <property type="molecule type" value="Genomic_DNA"/>
</dbReference>
<sequence length="34" mass="3928">MLNRRFTIFHDALGEIFALPVLPVKSRRQDSDIA</sequence>
<organism evidence="1 2">
    <name type="scientific">Pseudoflavonifractor capillosus ATCC 29799</name>
    <dbReference type="NCBI Taxonomy" id="411467"/>
    <lineage>
        <taxon>Bacteria</taxon>
        <taxon>Bacillati</taxon>
        <taxon>Bacillota</taxon>
        <taxon>Clostridia</taxon>
        <taxon>Eubacteriales</taxon>
        <taxon>Oscillospiraceae</taxon>
        <taxon>Pseudoflavonifractor</taxon>
    </lineage>
</organism>
<gene>
    <name evidence="1" type="ORF">BACCAP_02278</name>
</gene>
<comment type="caution">
    <text evidence="1">The sequence shown here is derived from an EMBL/GenBank/DDBJ whole genome shotgun (WGS) entry which is preliminary data.</text>
</comment>
<name>A6NVN5_9FIRM</name>
<dbReference type="Proteomes" id="UP000003639">
    <property type="component" value="Unassembled WGS sequence"/>
</dbReference>
<keyword evidence="2" id="KW-1185">Reference proteome</keyword>
<evidence type="ECO:0000313" key="1">
    <source>
        <dbReference type="EMBL" id="EDN00005.1"/>
    </source>
</evidence>
<reference evidence="1 2" key="1">
    <citation type="submission" date="2007-04" db="EMBL/GenBank/DDBJ databases">
        <authorList>
            <person name="Fulton L."/>
            <person name="Clifton S."/>
            <person name="Fulton B."/>
            <person name="Xu J."/>
            <person name="Minx P."/>
            <person name="Pepin K.H."/>
            <person name="Johnson M."/>
            <person name="Thiruvilangam P."/>
            <person name="Bhonagiri V."/>
            <person name="Nash W.E."/>
            <person name="Mardis E.R."/>
            <person name="Wilson R.K."/>
        </authorList>
    </citation>
    <scope>NUCLEOTIDE SEQUENCE [LARGE SCALE GENOMIC DNA]</scope>
    <source>
        <strain evidence="1 2">ATCC 29799</strain>
    </source>
</reference>
<proteinExistence type="predicted"/>
<accession>A6NVN5</accession>
<dbReference type="AlphaFoldDB" id="A6NVN5"/>
<dbReference type="STRING" id="411467.BACCAP_02278"/>
<reference evidence="1 2" key="2">
    <citation type="submission" date="2007-06" db="EMBL/GenBank/DDBJ databases">
        <title>Draft genome sequence of Pseudoflavonifractor capillosus ATCC 29799.</title>
        <authorList>
            <person name="Sudarsanam P."/>
            <person name="Ley R."/>
            <person name="Guruge J."/>
            <person name="Turnbaugh P.J."/>
            <person name="Mahowald M."/>
            <person name="Liep D."/>
            <person name="Gordon J."/>
        </authorList>
    </citation>
    <scope>NUCLEOTIDE SEQUENCE [LARGE SCALE GENOMIC DNA]</scope>
    <source>
        <strain evidence="1 2">ATCC 29799</strain>
    </source>
</reference>